<dbReference type="GO" id="GO:0051213">
    <property type="term" value="F:dioxygenase activity"/>
    <property type="evidence" value="ECO:0007669"/>
    <property type="project" value="UniProtKB-KW"/>
</dbReference>
<keyword evidence="4" id="KW-0560">Oxidoreductase</keyword>
<accession>A0ABT0YE06</accession>
<keyword evidence="5" id="KW-0408">Iron</keyword>
<keyword evidence="2" id="KW-0479">Metal-binding</keyword>
<evidence type="ECO:0000256" key="4">
    <source>
        <dbReference type="ARBA" id="ARBA00023002"/>
    </source>
</evidence>
<dbReference type="PANTHER" id="PTHR12918:SF1">
    <property type="entry name" value="CYSTEINE DIOXYGENASE TYPE 1"/>
    <property type="match status" value="1"/>
</dbReference>
<evidence type="ECO:0000256" key="5">
    <source>
        <dbReference type="ARBA" id="ARBA00023004"/>
    </source>
</evidence>
<comment type="similarity">
    <text evidence="1">Belongs to the cysteine dioxygenase family.</text>
</comment>
<dbReference type="InterPro" id="IPR010300">
    <property type="entry name" value="CDO_1"/>
</dbReference>
<name>A0ABT0YE06_9ACTN</name>
<dbReference type="InterPro" id="IPR014710">
    <property type="entry name" value="RmlC-like_jellyroll"/>
</dbReference>
<dbReference type="InterPro" id="IPR011051">
    <property type="entry name" value="RmlC_Cupin_sf"/>
</dbReference>
<comment type="caution">
    <text evidence="6">The sequence shown here is derived from an EMBL/GenBank/DDBJ whole genome shotgun (WGS) entry which is preliminary data.</text>
</comment>
<evidence type="ECO:0000256" key="3">
    <source>
        <dbReference type="ARBA" id="ARBA00022964"/>
    </source>
</evidence>
<dbReference type="Proteomes" id="UP001523216">
    <property type="component" value="Unassembled WGS sequence"/>
</dbReference>
<dbReference type="CDD" id="cd10548">
    <property type="entry name" value="cupin_CDO"/>
    <property type="match status" value="1"/>
</dbReference>
<evidence type="ECO:0000256" key="2">
    <source>
        <dbReference type="ARBA" id="ARBA00022723"/>
    </source>
</evidence>
<dbReference type="SUPFAM" id="SSF51182">
    <property type="entry name" value="RmlC-like cupins"/>
    <property type="match status" value="1"/>
</dbReference>
<dbReference type="EMBL" id="JAMQOL010000074">
    <property type="protein sequence ID" value="MCM4084276.1"/>
    <property type="molecule type" value="Genomic_DNA"/>
</dbReference>
<evidence type="ECO:0000313" key="6">
    <source>
        <dbReference type="EMBL" id="MCM4084276.1"/>
    </source>
</evidence>
<dbReference type="Pfam" id="PF05995">
    <property type="entry name" value="CDO_I"/>
    <property type="match status" value="1"/>
</dbReference>
<protein>
    <submittedName>
        <fullName evidence="6">Cysteine dioxygenase family protein</fullName>
    </submittedName>
</protein>
<gene>
    <name evidence="6" type="ORF">LXN57_42765</name>
</gene>
<organism evidence="6 7">
    <name type="scientific">Paractinoplanes hotanensis</name>
    <dbReference type="NCBI Taxonomy" id="2906497"/>
    <lineage>
        <taxon>Bacteria</taxon>
        <taxon>Bacillati</taxon>
        <taxon>Actinomycetota</taxon>
        <taxon>Actinomycetes</taxon>
        <taxon>Micromonosporales</taxon>
        <taxon>Micromonosporaceae</taxon>
        <taxon>Paractinoplanes</taxon>
    </lineage>
</organism>
<proteinExistence type="inferred from homology"/>
<evidence type="ECO:0000313" key="7">
    <source>
        <dbReference type="Proteomes" id="UP001523216"/>
    </source>
</evidence>
<dbReference type="RefSeq" id="WP_251804029.1">
    <property type="nucleotide sequence ID" value="NZ_JAMQOL010000074.1"/>
</dbReference>
<dbReference type="Gene3D" id="2.60.120.10">
    <property type="entry name" value="Jelly Rolls"/>
    <property type="match status" value="1"/>
</dbReference>
<sequence>MGERLAAHLGATDLLTPQQREGHPDRYRQHFLHAERGFSVVALVWLPGQRTEIHDHLAWCVTGVYRGEEHEQRFSLGSSDIPALVATEQTVNRAGDVCGLAPPGDLHRVWNGGVGKAVSLHVYGADISARGSSIRRVYGPAHR</sequence>
<keyword evidence="7" id="KW-1185">Reference proteome</keyword>
<evidence type="ECO:0000256" key="1">
    <source>
        <dbReference type="ARBA" id="ARBA00006622"/>
    </source>
</evidence>
<dbReference type="PANTHER" id="PTHR12918">
    <property type="entry name" value="CYSTEINE DIOXYGENASE"/>
    <property type="match status" value="1"/>
</dbReference>
<reference evidence="6 7" key="1">
    <citation type="submission" date="2022-06" db="EMBL/GenBank/DDBJ databases">
        <title>Actinoplanes abujensis sp. nov., isolated from Nigerian arid soil.</title>
        <authorList>
            <person name="Ding P."/>
        </authorList>
    </citation>
    <scope>NUCLEOTIDE SEQUENCE [LARGE SCALE GENOMIC DNA]</scope>
    <source>
        <strain evidence="7">TRM88002</strain>
    </source>
</reference>
<keyword evidence="3 6" id="KW-0223">Dioxygenase</keyword>